<evidence type="ECO:0000313" key="3">
    <source>
        <dbReference type="EMBL" id="MBL6080118.1"/>
    </source>
</evidence>
<dbReference type="InterPro" id="IPR013783">
    <property type="entry name" value="Ig-like_fold"/>
</dbReference>
<dbReference type="InterPro" id="IPR022409">
    <property type="entry name" value="PKD/Chitinase_dom"/>
</dbReference>
<sequence length="1098" mass="111590">MAGIRIQAETGAITLVAAPDADRTRVRDSANLETTPGLPNSLRPGYTGTGYLDFGNDAGDRVTYTFEVETAGQYTVNIRYASSPFSGNPRALAIAVNNGAPTNVTFPNTGPGDGPVLQQGFSVWGTLTQTVTLQAGSNTLSFAIPPGATAGPNLDSIEIVLPGTAPDATADADGNLAFAGPAAPLEKAAAASITFNVAGRDDDVFKAEISFDGGTTRTTVYPNAQGNFTFNGSALPFGNSTATLIVTDTTGNEARATTSLNIGGTTGEPFQLTIQAEDFSVSDNTGTGAALTQPRKVGALGTGLSAPARDVNGDGLWDGFTGTGYMDMGDGAGDATGLAINIPTAGTYTLSFRYANGGTTERPMTLTVNGQAQSLAVPFASTNAWDTWGTATVTVQLAAGRNTISLANTIANGPNIDSVTIAALAEEEPENAPPVVVGGSIDDAEAVEGTPFTLDLATLFSDADGESLSFTATGLPSWLTLDADGVLSGTPTDNAAGNPVTITVTARDAAGAQASDTFQLTVTEADENDAPVVAAAIADQTGQVGVALNFTLPSGTFTDADSDMLTLSVDTLPDGLDFDAATGRFTGTPTTAGNYEVTVTATDPTGATVTDTFELVIEPEEEEPENAPPVVVGGSIDDAEAVEGTPFTLDLATLFSDADGESLSFTATGLPSWLTLDADGVLSGTPTDNAAGNPVTITVTARDAAGAQASDTFQLTVTEADENDAPVVAAAIADQTGQVGVALNFTLPSGTFTDADSDVLTFSVTGLPDGITFDATTGALTGTPTVAGNYDLTVTATDTSDATASDTFTLVIAPTEADENAAPVLAAAIADQTGQVGEALTFTLPSNAFTDPDGDALAFTFAGLPQGVTYDAATRTLSGTPTAAGTYELTVTATDTAGATATDTFNLVISPEEEEPAGVVRIEAEAFERRTGFTSETVAGTSGGQVIRLPSRLSGTTSTDLADVGVTAGTYDVRIAYLDENDSNIGASLYVDGVKVGDWRFDQATPGNGTQIANLREVTFANVTVGANSVLELRATSDNLEFARIDYVELTPKPAPEEPENAAPVLAAAIADQTGQVGEALTFTLPSNAFTDPDGDAL</sequence>
<dbReference type="Pfam" id="PF16990">
    <property type="entry name" value="CBM_35"/>
    <property type="match status" value="1"/>
</dbReference>
<dbReference type="Gene3D" id="2.60.120.260">
    <property type="entry name" value="Galactose-binding domain-like"/>
    <property type="match status" value="3"/>
</dbReference>
<proteinExistence type="predicted"/>
<protein>
    <submittedName>
        <fullName evidence="3">Ig domain-containing protein</fullName>
    </submittedName>
</protein>
<feature type="domain" description="Cadherin" evidence="1">
    <location>
        <begin position="514"/>
        <end position="631"/>
    </location>
</feature>
<dbReference type="PROSITE" id="PS50268">
    <property type="entry name" value="CADHERIN_2"/>
    <property type="match status" value="2"/>
</dbReference>
<dbReference type="InterPro" id="IPR002126">
    <property type="entry name" value="Cadherin-like_dom"/>
</dbReference>
<gene>
    <name evidence="3" type="ORF">JMJ56_19050</name>
</gene>
<keyword evidence="4" id="KW-1185">Reference proteome</keyword>
<dbReference type="PANTHER" id="PTHR24273">
    <property type="entry name" value="FI04643P-RELATED"/>
    <property type="match status" value="1"/>
</dbReference>
<dbReference type="InterPro" id="IPR015919">
    <property type="entry name" value="Cadherin-like_sf"/>
</dbReference>
<name>A0ABS1U634_9PROT</name>
<dbReference type="PANTHER" id="PTHR24273:SF32">
    <property type="entry name" value="HYALIN"/>
    <property type="match status" value="1"/>
</dbReference>
<dbReference type="SUPFAM" id="SSF49313">
    <property type="entry name" value="Cadherin-like"/>
    <property type="match status" value="5"/>
</dbReference>
<feature type="domain" description="Cadherin" evidence="1">
    <location>
        <begin position="709"/>
        <end position="825"/>
    </location>
</feature>
<dbReference type="Pfam" id="PF05345">
    <property type="entry name" value="He_PIG"/>
    <property type="match status" value="5"/>
</dbReference>
<dbReference type="SMART" id="SM00736">
    <property type="entry name" value="CADG"/>
    <property type="match status" value="5"/>
</dbReference>
<dbReference type="SUPFAM" id="SSF49785">
    <property type="entry name" value="Galactose-binding domain-like"/>
    <property type="match status" value="3"/>
</dbReference>
<organism evidence="3 4">
    <name type="scientific">Belnapia arida</name>
    <dbReference type="NCBI Taxonomy" id="2804533"/>
    <lineage>
        <taxon>Bacteria</taxon>
        <taxon>Pseudomonadati</taxon>
        <taxon>Pseudomonadota</taxon>
        <taxon>Alphaproteobacteria</taxon>
        <taxon>Acetobacterales</taxon>
        <taxon>Roseomonadaceae</taxon>
        <taxon>Belnapia</taxon>
    </lineage>
</organism>
<dbReference type="SMART" id="SM00089">
    <property type="entry name" value="PKD"/>
    <property type="match status" value="3"/>
</dbReference>
<evidence type="ECO:0000313" key="4">
    <source>
        <dbReference type="Proteomes" id="UP000660885"/>
    </source>
</evidence>
<dbReference type="PROSITE" id="PS51175">
    <property type="entry name" value="CBM6"/>
    <property type="match status" value="2"/>
</dbReference>
<feature type="non-terminal residue" evidence="3">
    <location>
        <position position="1098"/>
    </location>
</feature>
<reference evidence="3 4" key="1">
    <citation type="submission" date="2021-01" db="EMBL/GenBank/DDBJ databases">
        <title>Belnapia mucosa sp. nov. and Belnapia arida sp. nov., isolated from the Tabernas Desert (Almeria, Spain).</title>
        <authorList>
            <person name="Molina-Menor E."/>
            <person name="Vidal-Verdu A."/>
            <person name="Calonge A."/>
            <person name="Satari L."/>
            <person name="Pereto J."/>
            <person name="Porcar M."/>
        </authorList>
    </citation>
    <scope>NUCLEOTIDE SEQUENCE [LARGE SCALE GENOMIC DNA]</scope>
    <source>
        <strain evidence="3 4">T18</strain>
    </source>
</reference>
<dbReference type="CDD" id="cd02795">
    <property type="entry name" value="CBM6-CBM35-CBM36_like"/>
    <property type="match status" value="1"/>
</dbReference>
<dbReference type="Proteomes" id="UP000660885">
    <property type="component" value="Unassembled WGS sequence"/>
</dbReference>
<feature type="domain" description="CBM6" evidence="2">
    <location>
        <begin position="272"/>
        <end position="422"/>
    </location>
</feature>
<dbReference type="InterPro" id="IPR006644">
    <property type="entry name" value="Cadg"/>
</dbReference>
<evidence type="ECO:0000259" key="1">
    <source>
        <dbReference type="PROSITE" id="PS50268"/>
    </source>
</evidence>
<dbReference type="InterPro" id="IPR005638">
    <property type="entry name" value="Pest_crys_dom-III"/>
</dbReference>
<dbReference type="InterPro" id="IPR005084">
    <property type="entry name" value="CBM6"/>
</dbReference>
<dbReference type="Gene3D" id="2.60.40.10">
    <property type="entry name" value="Immunoglobulins"/>
    <property type="match status" value="6"/>
</dbReference>
<comment type="caution">
    <text evidence="3">The sequence shown here is derived from an EMBL/GenBank/DDBJ whole genome shotgun (WGS) entry which is preliminary data.</text>
</comment>
<dbReference type="RefSeq" id="WP_202833360.1">
    <property type="nucleotide sequence ID" value="NZ_JAETWB010000011.1"/>
</dbReference>
<feature type="domain" description="CBM6" evidence="2">
    <location>
        <begin position="24"/>
        <end position="160"/>
    </location>
</feature>
<dbReference type="Pfam" id="PF03944">
    <property type="entry name" value="Endotoxin_C"/>
    <property type="match status" value="1"/>
</dbReference>
<dbReference type="EMBL" id="JAETWB010000011">
    <property type="protein sequence ID" value="MBL6080118.1"/>
    <property type="molecule type" value="Genomic_DNA"/>
</dbReference>
<dbReference type="InterPro" id="IPR008979">
    <property type="entry name" value="Galactose-bd-like_sf"/>
</dbReference>
<evidence type="ECO:0000259" key="2">
    <source>
        <dbReference type="PROSITE" id="PS51175"/>
    </source>
</evidence>
<accession>A0ABS1U634</accession>